<feature type="compositionally biased region" description="Low complexity" evidence="1">
    <location>
        <begin position="7"/>
        <end position="17"/>
    </location>
</feature>
<evidence type="ECO:0000256" key="2">
    <source>
        <dbReference type="SAM" id="Phobius"/>
    </source>
</evidence>
<reference evidence="3 4" key="1">
    <citation type="journal article" date="2016" name="Proc. Natl. Acad. Sci. U.S.A.">
        <title>Comparative genomics of biotechnologically important yeasts.</title>
        <authorList>
            <person name="Riley R."/>
            <person name="Haridas S."/>
            <person name="Wolfe K.H."/>
            <person name="Lopes M.R."/>
            <person name="Hittinger C.T."/>
            <person name="Goeker M."/>
            <person name="Salamov A.A."/>
            <person name="Wisecaver J.H."/>
            <person name="Long T.M."/>
            <person name="Calvey C.H."/>
            <person name="Aerts A.L."/>
            <person name="Barry K.W."/>
            <person name="Choi C."/>
            <person name="Clum A."/>
            <person name="Coughlan A.Y."/>
            <person name="Deshpande S."/>
            <person name="Douglass A.P."/>
            <person name="Hanson S.J."/>
            <person name="Klenk H.-P."/>
            <person name="LaButti K.M."/>
            <person name="Lapidus A."/>
            <person name="Lindquist E.A."/>
            <person name="Lipzen A.M."/>
            <person name="Meier-Kolthoff J.P."/>
            <person name="Ohm R.A."/>
            <person name="Otillar R.P."/>
            <person name="Pangilinan J.L."/>
            <person name="Peng Y."/>
            <person name="Rokas A."/>
            <person name="Rosa C.A."/>
            <person name="Scheuner C."/>
            <person name="Sibirny A.A."/>
            <person name="Slot J.C."/>
            <person name="Stielow J.B."/>
            <person name="Sun H."/>
            <person name="Kurtzman C.P."/>
            <person name="Blackwell M."/>
            <person name="Grigoriev I.V."/>
            <person name="Jeffries T.W."/>
        </authorList>
    </citation>
    <scope>NUCLEOTIDE SEQUENCE [LARGE SCALE GENOMIC DNA]</scope>
    <source>
        <strain evidence="3 4">NRRL Y-11557</strain>
    </source>
</reference>
<dbReference type="STRING" id="675824.A0A1E3Q2U5"/>
<dbReference type="Gene3D" id="3.40.50.1820">
    <property type="entry name" value="alpha/beta hydrolase"/>
    <property type="match status" value="1"/>
</dbReference>
<keyword evidence="2" id="KW-1133">Transmembrane helix</keyword>
<evidence type="ECO:0008006" key="5">
    <source>
        <dbReference type="Google" id="ProtNLM"/>
    </source>
</evidence>
<dbReference type="OrthoDB" id="164921at2759"/>
<keyword evidence="2" id="KW-0472">Membrane</keyword>
<feature type="compositionally biased region" description="Basic and acidic residues" evidence="1">
    <location>
        <begin position="36"/>
        <end position="51"/>
    </location>
</feature>
<protein>
    <recommendedName>
        <fullName evidence="5">AB hydrolase-1 domain-containing protein</fullName>
    </recommendedName>
</protein>
<dbReference type="SUPFAM" id="SSF53474">
    <property type="entry name" value="alpha/beta-Hydrolases"/>
    <property type="match status" value="1"/>
</dbReference>
<feature type="region of interest" description="Disordered" evidence="1">
    <location>
        <begin position="1"/>
        <end position="51"/>
    </location>
</feature>
<dbReference type="EMBL" id="KV454296">
    <property type="protein sequence ID" value="ODQ71888.1"/>
    <property type="molecule type" value="Genomic_DNA"/>
</dbReference>
<organism evidence="3 4">
    <name type="scientific">Lipomyces starkeyi NRRL Y-11557</name>
    <dbReference type="NCBI Taxonomy" id="675824"/>
    <lineage>
        <taxon>Eukaryota</taxon>
        <taxon>Fungi</taxon>
        <taxon>Dikarya</taxon>
        <taxon>Ascomycota</taxon>
        <taxon>Saccharomycotina</taxon>
        <taxon>Lipomycetes</taxon>
        <taxon>Lipomycetales</taxon>
        <taxon>Lipomycetaceae</taxon>
        <taxon>Lipomyces</taxon>
    </lineage>
</organism>
<keyword evidence="4" id="KW-1185">Reference proteome</keyword>
<feature type="transmembrane region" description="Helical" evidence="2">
    <location>
        <begin position="110"/>
        <end position="132"/>
    </location>
</feature>
<feature type="transmembrane region" description="Helical" evidence="2">
    <location>
        <begin position="139"/>
        <end position="156"/>
    </location>
</feature>
<name>A0A1E3Q2U5_LIPST</name>
<dbReference type="InterPro" id="IPR019431">
    <property type="entry name" value="DUF2417"/>
</dbReference>
<dbReference type="AlphaFoldDB" id="A0A1E3Q2U5"/>
<evidence type="ECO:0000313" key="3">
    <source>
        <dbReference type="EMBL" id="ODQ71888.1"/>
    </source>
</evidence>
<dbReference type="Proteomes" id="UP000094385">
    <property type="component" value="Unassembled WGS sequence"/>
</dbReference>
<evidence type="ECO:0000313" key="4">
    <source>
        <dbReference type="Proteomes" id="UP000094385"/>
    </source>
</evidence>
<feature type="transmembrane region" description="Helical" evidence="2">
    <location>
        <begin position="168"/>
        <end position="191"/>
    </location>
</feature>
<evidence type="ECO:0000256" key="1">
    <source>
        <dbReference type="SAM" id="MobiDB-lite"/>
    </source>
</evidence>
<feature type="transmembrane region" description="Helical" evidence="2">
    <location>
        <begin position="77"/>
        <end position="98"/>
    </location>
</feature>
<dbReference type="InterPro" id="IPR029058">
    <property type="entry name" value="AB_hydrolase_fold"/>
</dbReference>
<feature type="transmembrane region" description="Helical" evidence="2">
    <location>
        <begin position="221"/>
        <end position="245"/>
    </location>
</feature>
<keyword evidence="2" id="KW-0812">Transmembrane</keyword>
<dbReference type="Pfam" id="PF10329">
    <property type="entry name" value="DUF2417"/>
    <property type="match status" value="1"/>
</dbReference>
<gene>
    <name evidence="3" type="ORF">LIPSTDRAFT_118396</name>
</gene>
<proteinExistence type="predicted"/>
<accession>A0A1E3Q2U5</accession>
<sequence length="548" mass="62089">MGLFKNSSSQREQSAASEGDHPLQPSETTPSAEETQEQRSRKAKPDETDERTRLLISAEDPAVDPYKKFWIRTMRRLSLLFLAFATILFFLLLISMFFTIRGLETHGGNFLIMMFVVVSIGNLAVSLFAFGLPSKTERIVNWTMMGFLLIDFIFILSANKLRHFEGNVLGILVVLWTIFTAGWVLACNLAVERSRQGLEERIIGRRLSSSRAQRSCRQWCSVMWALIVFIVLLVLVILITLSIAVDAYDSRISPPGQYLDVQDGHYRVHVFCNRPQDGTRKSTIFLEAGSTSAEILAQEWLERDINDEQSPIYNYRYCYWDRPGLAFSDNAPSPMSAGMAIDALSDALNQMQERGPWILVSHGHGAIYSRVFAARHTGDVDGLVLVDAYHEDYFSSVVGSSARGFGYWVRGFISPIGIDKQIGWIFGGRTSKDRIYGRSQSTSGKYNLARFQEQVAARTFTKYEIIAAREILPKKTPMAVISSQSMIQNTEGWADYQRQLSESTHALTNWSIIEAPHEVWRVDEGRRAMATAVEEISVKSKWRTWGYF</sequence>